<proteinExistence type="predicted"/>
<gene>
    <name evidence="3" type="primary">NCL1_28459</name>
    <name evidence="3" type="ORF">NPIL_211041</name>
</gene>
<dbReference type="Proteomes" id="UP000887013">
    <property type="component" value="Unassembled WGS sequence"/>
</dbReference>
<feature type="signal peptide" evidence="2">
    <location>
        <begin position="1"/>
        <end position="16"/>
    </location>
</feature>
<dbReference type="EMBL" id="BMAW01014131">
    <property type="protein sequence ID" value="GFT37612.1"/>
    <property type="molecule type" value="Genomic_DNA"/>
</dbReference>
<dbReference type="AlphaFoldDB" id="A0A8X6NY79"/>
<evidence type="ECO:0000256" key="2">
    <source>
        <dbReference type="SAM" id="SignalP"/>
    </source>
</evidence>
<reference evidence="3" key="1">
    <citation type="submission" date="2020-08" db="EMBL/GenBank/DDBJ databases">
        <title>Multicomponent nature underlies the extraordinary mechanical properties of spider dragline silk.</title>
        <authorList>
            <person name="Kono N."/>
            <person name="Nakamura H."/>
            <person name="Mori M."/>
            <person name="Yoshida Y."/>
            <person name="Ohtoshi R."/>
            <person name="Malay A.D."/>
            <person name="Moran D.A.P."/>
            <person name="Tomita M."/>
            <person name="Numata K."/>
            <person name="Arakawa K."/>
        </authorList>
    </citation>
    <scope>NUCLEOTIDE SEQUENCE</scope>
</reference>
<accession>A0A8X6NY79</accession>
<organism evidence="3 4">
    <name type="scientific">Nephila pilipes</name>
    <name type="common">Giant wood spider</name>
    <name type="synonym">Nephila maculata</name>
    <dbReference type="NCBI Taxonomy" id="299642"/>
    <lineage>
        <taxon>Eukaryota</taxon>
        <taxon>Metazoa</taxon>
        <taxon>Ecdysozoa</taxon>
        <taxon>Arthropoda</taxon>
        <taxon>Chelicerata</taxon>
        <taxon>Arachnida</taxon>
        <taxon>Araneae</taxon>
        <taxon>Araneomorphae</taxon>
        <taxon>Entelegynae</taxon>
        <taxon>Araneoidea</taxon>
        <taxon>Nephilidae</taxon>
        <taxon>Nephila</taxon>
    </lineage>
</organism>
<evidence type="ECO:0000313" key="3">
    <source>
        <dbReference type="EMBL" id="GFT37612.1"/>
    </source>
</evidence>
<name>A0A8X6NY79_NEPPI</name>
<sequence length="104" mass="11929">MLKVILFSALLSSVWASSYPITYEETGQEDYGLIDEDEVRTHYMKPIYQTHVAVEYNDDDDGHSLSMDDGAGMQLEQKSEEAFPKYSSHSGDIMMPHNKQSYKR</sequence>
<protein>
    <submittedName>
        <fullName evidence="3">Cuticle protein 16.8</fullName>
    </submittedName>
</protein>
<feature type="chain" id="PRO_5036493145" evidence="2">
    <location>
        <begin position="17"/>
        <end position="104"/>
    </location>
</feature>
<evidence type="ECO:0000256" key="1">
    <source>
        <dbReference type="SAM" id="MobiDB-lite"/>
    </source>
</evidence>
<keyword evidence="4" id="KW-1185">Reference proteome</keyword>
<feature type="non-terminal residue" evidence="3">
    <location>
        <position position="1"/>
    </location>
</feature>
<comment type="caution">
    <text evidence="3">The sequence shown here is derived from an EMBL/GenBank/DDBJ whole genome shotgun (WGS) entry which is preliminary data.</text>
</comment>
<feature type="region of interest" description="Disordered" evidence="1">
    <location>
        <begin position="80"/>
        <end position="104"/>
    </location>
</feature>
<evidence type="ECO:0000313" key="4">
    <source>
        <dbReference type="Proteomes" id="UP000887013"/>
    </source>
</evidence>
<keyword evidence="2" id="KW-0732">Signal</keyword>